<dbReference type="GO" id="GO:0016740">
    <property type="term" value="F:transferase activity"/>
    <property type="evidence" value="ECO:0007669"/>
    <property type="project" value="UniProtKB-KW"/>
</dbReference>
<evidence type="ECO:0000256" key="1">
    <source>
        <dbReference type="SAM" id="SignalP"/>
    </source>
</evidence>
<keyword evidence="2" id="KW-0808">Transferase</keyword>
<feature type="chain" id="PRO_5046342910" evidence="1">
    <location>
        <begin position="34"/>
        <end position="343"/>
    </location>
</feature>
<dbReference type="Proteomes" id="UP001610334">
    <property type="component" value="Unassembled WGS sequence"/>
</dbReference>
<dbReference type="Gene3D" id="3.90.550.10">
    <property type="entry name" value="Spore Coat Polysaccharide Biosynthesis Protein SpsA, Chain A"/>
    <property type="match status" value="1"/>
</dbReference>
<comment type="caution">
    <text evidence="2">The sequence shown here is derived from an EMBL/GenBank/DDBJ whole genome shotgun (WGS) entry which is preliminary data.</text>
</comment>
<feature type="signal peptide" evidence="1">
    <location>
        <begin position="1"/>
        <end position="33"/>
    </location>
</feature>
<dbReference type="SUPFAM" id="SSF53448">
    <property type="entry name" value="Nucleotide-diphospho-sugar transferases"/>
    <property type="match status" value="1"/>
</dbReference>
<protein>
    <submittedName>
        <fullName evidence="2">Nucleotide-diphospho-sugar transferase</fullName>
    </submittedName>
</protein>
<evidence type="ECO:0000313" key="3">
    <source>
        <dbReference type="Proteomes" id="UP001610334"/>
    </source>
</evidence>
<organism evidence="2 3">
    <name type="scientific">Aspergillus granulosus</name>
    <dbReference type="NCBI Taxonomy" id="176169"/>
    <lineage>
        <taxon>Eukaryota</taxon>
        <taxon>Fungi</taxon>
        <taxon>Dikarya</taxon>
        <taxon>Ascomycota</taxon>
        <taxon>Pezizomycotina</taxon>
        <taxon>Eurotiomycetes</taxon>
        <taxon>Eurotiomycetidae</taxon>
        <taxon>Eurotiales</taxon>
        <taxon>Aspergillaceae</taxon>
        <taxon>Aspergillus</taxon>
        <taxon>Aspergillus subgen. Nidulantes</taxon>
    </lineage>
</organism>
<name>A0ABR4H190_9EURO</name>
<reference evidence="2 3" key="1">
    <citation type="submission" date="2024-07" db="EMBL/GenBank/DDBJ databases">
        <title>Section-level genome sequencing and comparative genomics of Aspergillus sections Usti and Cavernicolus.</title>
        <authorList>
            <consortium name="Lawrence Berkeley National Laboratory"/>
            <person name="Nybo J.L."/>
            <person name="Vesth T.C."/>
            <person name="Theobald S."/>
            <person name="Frisvad J.C."/>
            <person name="Larsen T.O."/>
            <person name="Kjaerboelling I."/>
            <person name="Rothschild-Mancinelli K."/>
            <person name="Lyhne E.K."/>
            <person name="Kogle M.E."/>
            <person name="Barry K."/>
            <person name="Clum A."/>
            <person name="Na H."/>
            <person name="Ledsgaard L."/>
            <person name="Lin J."/>
            <person name="Lipzen A."/>
            <person name="Kuo A."/>
            <person name="Riley R."/>
            <person name="Mondo S."/>
            <person name="Labutti K."/>
            <person name="Haridas S."/>
            <person name="Pangalinan J."/>
            <person name="Salamov A.A."/>
            <person name="Simmons B.A."/>
            <person name="Magnuson J.K."/>
            <person name="Chen J."/>
            <person name="Drula E."/>
            <person name="Henrissat B."/>
            <person name="Wiebenga A."/>
            <person name="Lubbers R.J."/>
            <person name="Gomes A.C."/>
            <person name="Makela M.R."/>
            <person name="Stajich J."/>
            <person name="Grigoriev I.V."/>
            <person name="Mortensen U.H."/>
            <person name="De Vries R.P."/>
            <person name="Baker S.E."/>
            <person name="Andersen M.R."/>
        </authorList>
    </citation>
    <scope>NUCLEOTIDE SEQUENCE [LARGE SCALE GENOMIC DNA]</scope>
    <source>
        <strain evidence="2 3">CBS 588.65</strain>
    </source>
</reference>
<dbReference type="PANTHER" id="PTHR11183">
    <property type="entry name" value="GLYCOGENIN SUBFAMILY MEMBER"/>
    <property type="match status" value="1"/>
</dbReference>
<dbReference type="InterPro" id="IPR029044">
    <property type="entry name" value="Nucleotide-diphossugar_trans"/>
</dbReference>
<keyword evidence="3" id="KW-1185">Reference proteome</keyword>
<keyword evidence="1" id="KW-0732">Signal</keyword>
<evidence type="ECO:0000313" key="2">
    <source>
        <dbReference type="EMBL" id="KAL2808647.1"/>
    </source>
</evidence>
<proteinExistence type="predicted"/>
<sequence>MISASSRAVCKVSAVTLLFVVAVSLLRLPTRESQPSILNTPISPVPGLTKDNVDWSRFAYAQYATNTDYLCNSVMLFETLHRLRSKAQRLLMYPSSYSVNELDSSRESWLLRKARDEYGVTLIPVEIQTRHGDDSSWAESYTKLLAFNQTQYDRVLSLDSDATMLKHLDELFLMPPCPVAMPRAYWLDQNDHFLTSLLLLIKPSQFEFDRVMTAVSKANPAEYDMDILNRLYKDSALVLPHRPYALLTGVFRSNLHSRYLGNSVEEWNPAKIIMEAKFVHFSDWPIPKPWITADPAIIQKHQPACNMDPETDQDDCRSRDIWLDLYREFADRRKRTCEIGVTL</sequence>
<dbReference type="InterPro" id="IPR050587">
    <property type="entry name" value="GNT1/Glycosyltrans_8"/>
</dbReference>
<dbReference type="EMBL" id="JBFXLT010000107">
    <property type="protein sequence ID" value="KAL2808647.1"/>
    <property type="molecule type" value="Genomic_DNA"/>
</dbReference>
<accession>A0ABR4H190</accession>
<gene>
    <name evidence="2" type="ORF">BJX63DRAFT_424459</name>
</gene>